<proteinExistence type="inferred from homology"/>
<evidence type="ECO:0000256" key="1">
    <source>
        <dbReference type="ARBA" id="ARBA00010515"/>
    </source>
</evidence>
<reference evidence="6 7" key="1">
    <citation type="submission" date="2016-04" db="EMBL/GenBank/DDBJ databases">
        <title>A degradative enzymes factory behind the ericoid mycorrhizal symbiosis.</title>
        <authorList>
            <consortium name="DOE Joint Genome Institute"/>
            <person name="Martino E."/>
            <person name="Morin E."/>
            <person name="Grelet G."/>
            <person name="Kuo A."/>
            <person name="Kohler A."/>
            <person name="Daghino S."/>
            <person name="Barry K."/>
            <person name="Choi C."/>
            <person name="Cichocki N."/>
            <person name="Clum A."/>
            <person name="Copeland A."/>
            <person name="Hainaut M."/>
            <person name="Haridas S."/>
            <person name="Labutti K."/>
            <person name="Lindquist E."/>
            <person name="Lipzen A."/>
            <person name="Khouja H.-R."/>
            <person name="Murat C."/>
            <person name="Ohm R."/>
            <person name="Olson A."/>
            <person name="Spatafora J."/>
            <person name="Veneault-Fourrey C."/>
            <person name="Henrissat B."/>
            <person name="Grigoriev I."/>
            <person name="Martin F."/>
            <person name="Perotto S."/>
        </authorList>
    </citation>
    <scope>NUCLEOTIDE SEQUENCE [LARGE SCALE GENOMIC DNA]</scope>
    <source>
        <strain evidence="6 7">E</strain>
    </source>
</reference>
<organism evidence="6 7">
    <name type="scientific">Hyaloscypha bicolor E</name>
    <dbReference type="NCBI Taxonomy" id="1095630"/>
    <lineage>
        <taxon>Eukaryota</taxon>
        <taxon>Fungi</taxon>
        <taxon>Dikarya</taxon>
        <taxon>Ascomycota</taxon>
        <taxon>Pezizomycotina</taxon>
        <taxon>Leotiomycetes</taxon>
        <taxon>Helotiales</taxon>
        <taxon>Hyaloscyphaceae</taxon>
        <taxon>Hyaloscypha</taxon>
        <taxon>Hyaloscypha bicolor</taxon>
    </lineage>
</organism>
<dbReference type="EMBL" id="KZ613830">
    <property type="protein sequence ID" value="PMD58073.1"/>
    <property type="molecule type" value="Genomic_DNA"/>
</dbReference>
<dbReference type="Pfam" id="PF07859">
    <property type="entry name" value="Abhydrolase_3"/>
    <property type="match status" value="1"/>
</dbReference>
<comment type="similarity">
    <text evidence="1">Belongs to the 'GDXG' lipolytic enzyme family.</text>
</comment>
<keyword evidence="4" id="KW-0472">Membrane</keyword>
<dbReference type="AlphaFoldDB" id="A0A2J6T570"/>
<dbReference type="STRING" id="1095630.A0A2J6T570"/>
<gene>
    <name evidence="6" type="ORF">K444DRAFT_690684</name>
</gene>
<evidence type="ECO:0000256" key="2">
    <source>
        <dbReference type="ARBA" id="ARBA00022801"/>
    </source>
</evidence>
<sequence length="326" mass="35329">MAAASWIKIHPGKGFWTLTAILFNALRLPLWLVYFLPSFTRQSSKWSLLLKNMSDVEMKTPGSLKPGKEGDRFVKMQPAKNSHYIGIASKDKEINPVTIGGTWYPKRLSPGTVTDVILHFHGGGRFPAQLQDAITSLLHLTDEMQVPARKITISGDSAGGNLCLALLRYIADNPNAAVPSPGCAFLWSPWVDPAGSLDAGHLDKSPNAPTDYLVGEFGTWGARALSPSPSTGIKLNDPNICFIGTAFATPTPLFFHTGECEALCHDDAKVYEEFTAVKGNRTELQIAAQAVHDIILVGKIVGFEKEAAVAAQQAGDFLKQCRELQA</sequence>
<accession>A0A2J6T570</accession>
<dbReference type="InterPro" id="IPR033140">
    <property type="entry name" value="Lipase_GDXG_put_SER_AS"/>
</dbReference>
<keyword evidence="4" id="KW-0812">Transmembrane</keyword>
<dbReference type="InterPro" id="IPR050300">
    <property type="entry name" value="GDXG_lipolytic_enzyme"/>
</dbReference>
<dbReference type="InterPro" id="IPR029058">
    <property type="entry name" value="AB_hydrolase_fold"/>
</dbReference>
<keyword evidence="2 6" id="KW-0378">Hydrolase</keyword>
<dbReference type="GO" id="GO:0016787">
    <property type="term" value="F:hydrolase activity"/>
    <property type="evidence" value="ECO:0007669"/>
    <property type="project" value="UniProtKB-KW"/>
</dbReference>
<protein>
    <submittedName>
        <fullName evidence="6">Alpha/beta-hydrolase</fullName>
    </submittedName>
</protein>
<feature type="active site" evidence="3">
    <location>
        <position position="157"/>
    </location>
</feature>
<dbReference type="OrthoDB" id="2152029at2759"/>
<dbReference type="PANTHER" id="PTHR48081">
    <property type="entry name" value="AB HYDROLASE SUPERFAMILY PROTEIN C4A8.06C"/>
    <property type="match status" value="1"/>
</dbReference>
<keyword evidence="4" id="KW-1133">Transmembrane helix</keyword>
<evidence type="ECO:0000259" key="5">
    <source>
        <dbReference type="Pfam" id="PF07859"/>
    </source>
</evidence>
<dbReference type="Proteomes" id="UP000235371">
    <property type="component" value="Unassembled WGS sequence"/>
</dbReference>
<dbReference type="PROSITE" id="PS01174">
    <property type="entry name" value="LIPASE_GDXG_SER"/>
    <property type="match status" value="1"/>
</dbReference>
<dbReference type="Gene3D" id="3.40.50.1820">
    <property type="entry name" value="alpha/beta hydrolase"/>
    <property type="match status" value="1"/>
</dbReference>
<feature type="domain" description="Alpha/beta hydrolase fold-3" evidence="5">
    <location>
        <begin position="125"/>
        <end position="295"/>
    </location>
</feature>
<name>A0A2J6T570_9HELO</name>
<keyword evidence="7" id="KW-1185">Reference proteome</keyword>
<feature type="transmembrane region" description="Helical" evidence="4">
    <location>
        <begin position="15"/>
        <end position="36"/>
    </location>
</feature>
<evidence type="ECO:0000256" key="4">
    <source>
        <dbReference type="SAM" id="Phobius"/>
    </source>
</evidence>
<dbReference type="InParanoid" id="A0A2J6T570"/>
<evidence type="ECO:0000313" key="7">
    <source>
        <dbReference type="Proteomes" id="UP000235371"/>
    </source>
</evidence>
<evidence type="ECO:0000256" key="3">
    <source>
        <dbReference type="PROSITE-ProRule" id="PRU10038"/>
    </source>
</evidence>
<evidence type="ECO:0000313" key="6">
    <source>
        <dbReference type="EMBL" id="PMD58073.1"/>
    </source>
</evidence>
<dbReference type="InterPro" id="IPR013094">
    <property type="entry name" value="AB_hydrolase_3"/>
</dbReference>
<dbReference type="SUPFAM" id="SSF53474">
    <property type="entry name" value="alpha/beta-Hydrolases"/>
    <property type="match status" value="1"/>
</dbReference>
<dbReference type="RefSeq" id="XP_024734977.1">
    <property type="nucleotide sequence ID" value="XM_024887777.1"/>
</dbReference>
<dbReference type="PANTHER" id="PTHR48081:SF8">
    <property type="entry name" value="ALPHA_BETA HYDROLASE FOLD-3 DOMAIN-CONTAINING PROTEIN-RELATED"/>
    <property type="match status" value="1"/>
</dbReference>
<dbReference type="GeneID" id="36595853"/>